<evidence type="ECO:0000313" key="3">
    <source>
        <dbReference type="Proteomes" id="UP000002421"/>
    </source>
</evidence>
<keyword evidence="3" id="KW-1185">Reference proteome</keyword>
<evidence type="ECO:0000256" key="1">
    <source>
        <dbReference type="SAM" id="Phobius"/>
    </source>
</evidence>
<feature type="transmembrane region" description="Helical" evidence="1">
    <location>
        <begin position="20"/>
        <end position="44"/>
    </location>
</feature>
<organism evidence="2 3">
    <name type="scientific">Pseudomonas phage 201phi2-1</name>
    <name type="common">Pseudomonas chlororaphis phage 201phi2-1</name>
    <dbReference type="NCBI Taxonomy" id="198110"/>
    <lineage>
        <taxon>Viruses</taxon>
        <taxon>Duplodnaviria</taxon>
        <taxon>Heunggongvirae</taxon>
        <taxon>Uroviricota</taxon>
        <taxon>Caudoviricetes</taxon>
        <taxon>Chimalliviridae</taxon>
        <taxon>Serwervirus</taxon>
        <taxon>Serwervirus 201phi21</taxon>
    </lineage>
</organism>
<keyword evidence="1" id="KW-0812">Transmembrane</keyword>
<reference evidence="2 3" key="1">
    <citation type="journal article" date="2008" name="Virology">
        <title>Characterization of Pseudomonas chlororaphis myovirus 201varphi2-1 via genomic sequencing, mass spectrometry, and electron microscopy.</title>
        <authorList>
            <person name="Thomas J.A."/>
            <person name="Rolando M.R."/>
            <person name="Carroll C.A."/>
            <person name="Shen P.S."/>
            <person name="Belnap D.M."/>
            <person name="Weintraub S.T."/>
            <person name="Serwer P."/>
            <person name="Hardies S.C."/>
        </authorList>
    </citation>
    <scope>NUCLEOTIDE SEQUENCE</scope>
</reference>
<dbReference type="Proteomes" id="UP000002421">
    <property type="component" value="Segment"/>
</dbReference>
<gene>
    <name evidence="2" type="ORF">201phi2-1p071</name>
</gene>
<dbReference type="EMBL" id="EU197055">
    <property type="protein sequence ID" value="ABY62904.1"/>
    <property type="molecule type" value="Genomic_DNA"/>
</dbReference>
<name>B3FK46_BP201</name>
<organismHost>
    <name type="scientific">Pseudomonas chlororaphis</name>
    <dbReference type="NCBI Taxonomy" id="587753"/>
</organismHost>
<dbReference type="KEGG" id="vg:6372399"/>
<dbReference type="RefSeq" id="YP_001956796.1">
    <property type="nucleotide sequence ID" value="NC_010821.1"/>
</dbReference>
<accession>B3FK46</accession>
<keyword evidence="1" id="KW-1133">Transmembrane helix</keyword>
<sequence>MEDKTDVVVEAPKQKGIDLSWVFFGMLAMSIGSCSGMTALGNAYQRAEEYKADKQLQITQLQIKHQESKHD</sequence>
<keyword evidence="1" id="KW-0472">Membrane</keyword>
<evidence type="ECO:0000313" key="2">
    <source>
        <dbReference type="EMBL" id="ABY62904.1"/>
    </source>
</evidence>
<dbReference type="PROSITE" id="PS51257">
    <property type="entry name" value="PROKAR_LIPOPROTEIN"/>
    <property type="match status" value="1"/>
</dbReference>
<protein>
    <recommendedName>
        <fullName evidence="4">Lipoprotein</fullName>
    </recommendedName>
</protein>
<proteinExistence type="predicted"/>
<evidence type="ECO:0008006" key="4">
    <source>
        <dbReference type="Google" id="ProtNLM"/>
    </source>
</evidence>